<accession>A0A6C2YIK3</accession>
<proteinExistence type="predicted"/>
<dbReference type="AlphaFoldDB" id="A0A6C2YIK3"/>
<dbReference type="InterPro" id="IPR011044">
    <property type="entry name" value="Quino_amine_DH_bsu"/>
</dbReference>
<keyword evidence="2" id="KW-0472">Membrane</keyword>
<dbReference type="EMBL" id="LR593887">
    <property type="protein sequence ID" value="VTR97920.1"/>
    <property type="molecule type" value="Genomic_DNA"/>
</dbReference>
<evidence type="ECO:0000313" key="4">
    <source>
        <dbReference type="Proteomes" id="UP000464378"/>
    </source>
</evidence>
<dbReference type="KEGG" id="tim:GMBLW1_27130"/>
<keyword evidence="2" id="KW-1133">Transmembrane helix</keyword>
<name>A0A6C2YIK3_9BACT</name>
<feature type="region of interest" description="Disordered" evidence="1">
    <location>
        <begin position="186"/>
        <end position="247"/>
    </location>
</feature>
<reference evidence="3" key="1">
    <citation type="submission" date="2019-04" db="EMBL/GenBank/DDBJ databases">
        <authorList>
            <consortium name="Science for Life Laboratories"/>
        </authorList>
    </citation>
    <scope>NUCLEOTIDE SEQUENCE</scope>
    <source>
        <strain evidence="3">MBLW1</strain>
    </source>
</reference>
<evidence type="ECO:0000256" key="1">
    <source>
        <dbReference type="SAM" id="MobiDB-lite"/>
    </source>
</evidence>
<feature type="compositionally biased region" description="Basic residues" evidence="1">
    <location>
        <begin position="91"/>
        <end position="102"/>
    </location>
</feature>
<evidence type="ECO:0000313" key="3">
    <source>
        <dbReference type="EMBL" id="VIP01247.1"/>
    </source>
</evidence>
<feature type="compositionally biased region" description="Low complexity" evidence="1">
    <location>
        <begin position="228"/>
        <end position="247"/>
    </location>
</feature>
<feature type="compositionally biased region" description="Basic and acidic residues" evidence="1">
    <location>
        <begin position="104"/>
        <end position="114"/>
    </location>
</feature>
<keyword evidence="4" id="KW-1185">Reference proteome</keyword>
<organism evidence="3">
    <name type="scientific">Tuwongella immobilis</name>
    <dbReference type="NCBI Taxonomy" id="692036"/>
    <lineage>
        <taxon>Bacteria</taxon>
        <taxon>Pseudomonadati</taxon>
        <taxon>Planctomycetota</taxon>
        <taxon>Planctomycetia</taxon>
        <taxon>Gemmatales</taxon>
        <taxon>Gemmataceae</taxon>
        <taxon>Tuwongella</taxon>
    </lineage>
</organism>
<protein>
    <submittedName>
        <fullName evidence="3">Uncharacterized protein</fullName>
    </submittedName>
</protein>
<dbReference type="RefSeq" id="WP_162656473.1">
    <property type="nucleotide sequence ID" value="NZ_LR593887.1"/>
</dbReference>
<feature type="transmembrane region" description="Helical" evidence="2">
    <location>
        <begin position="138"/>
        <end position="160"/>
    </location>
</feature>
<dbReference type="EMBL" id="LR586016">
    <property type="protein sequence ID" value="VIP01247.1"/>
    <property type="molecule type" value="Genomic_DNA"/>
</dbReference>
<dbReference type="Proteomes" id="UP000464378">
    <property type="component" value="Chromosome"/>
</dbReference>
<sequence>MATAFCCPHCEAKHHYPNARAYVTVRCGTCGVTFQITPAMMSGTGEDSGTPAAENPLPATRHDPLQSPPSPPSPRKSARLAVPESDDRPNSRHSPRTNRPSKSHSADLELHLDRDDDDSDADSDFRGRPRHSVGISPWLVGGITLAIVIAIGGGLLLWLADDNPKNSTNPRPSIAMTPLLPDDELIEPVEPRFGDPVAPQKRQNEPKLREPQPAPKAQQPDGPGFPNFPRLPDFPRGPFGPLGPDFPGLFGPRFGPFGNVPRFQDDPNWANLPREASVSRSSASVDWPLPLSVPTPPAEGAGPLEEPKSIALPATADRIAWARGGQSLLMFNRSSSKIHEIDILTGDIRRSLTVPKSVQAIAGNRNLLIVYDQAAHALVKIPLDGPAVEFASAARLPLSAELTRIDLALGQYRAAPLLVKSQLGPMVLVDLDRMQLLPIPSEFRNLSPHRPHSLVASTDGATFVWLTAPESHPTVLRIEAKQLFRAVRNAPTTFVLPSDDGRTIFTTRGPMTNDLYPVDAKQNPYPSRSIMLPAIEGNLPVAVMATGPQSASLFFPKHGPIAEHTLADVPVRWQTETPSAEQFPATRSLVWLPQIHRVVALAPDNRTLRIFPTDGPSS</sequence>
<gene>
    <name evidence="3" type="ORF">GMBLW1_27130</name>
</gene>
<feature type="region of interest" description="Disordered" evidence="1">
    <location>
        <begin position="41"/>
        <end position="134"/>
    </location>
</feature>
<dbReference type="SUPFAM" id="SSF50969">
    <property type="entry name" value="YVTN repeat-like/Quinoprotein amine dehydrogenase"/>
    <property type="match status" value="1"/>
</dbReference>
<keyword evidence="2" id="KW-0812">Transmembrane</keyword>
<evidence type="ECO:0000256" key="2">
    <source>
        <dbReference type="SAM" id="Phobius"/>
    </source>
</evidence>
<dbReference type="InParanoid" id="A0A6C2YIK3"/>